<feature type="transmembrane region" description="Helical" evidence="7">
    <location>
        <begin position="12"/>
        <end position="35"/>
    </location>
</feature>
<name>A0A7D9GXM9_DEKBR</name>
<proteinExistence type="inferred from homology"/>
<dbReference type="InterPro" id="IPR002401">
    <property type="entry name" value="Cyt_P450_E_grp-I"/>
</dbReference>
<dbReference type="AlphaFoldDB" id="A0A7D9GXM9"/>
<evidence type="ECO:0000313" key="9">
    <source>
        <dbReference type="Proteomes" id="UP000478008"/>
    </source>
</evidence>
<dbReference type="InterPro" id="IPR017972">
    <property type="entry name" value="Cyt_P450_CS"/>
</dbReference>
<feature type="binding site" description="axial binding residue" evidence="5">
    <location>
        <position position="454"/>
    </location>
    <ligand>
        <name>heme</name>
        <dbReference type="ChEBI" id="CHEBI:30413"/>
    </ligand>
    <ligandPart>
        <name>Fe</name>
        <dbReference type="ChEBI" id="CHEBI:18248"/>
    </ligandPart>
</feature>
<keyword evidence="6" id="KW-0503">Monooxygenase</keyword>
<keyword evidence="4 5" id="KW-0408">Iron</keyword>
<dbReference type="Gene3D" id="1.10.630.10">
    <property type="entry name" value="Cytochrome P450"/>
    <property type="match status" value="1"/>
</dbReference>
<comment type="similarity">
    <text evidence="2 6">Belongs to the cytochrome P450 family.</text>
</comment>
<evidence type="ECO:0000313" key="8">
    <source>
        <dbReference type="EMBL" id="VUG16601.1"/>
    </source>
</evidence>
<accession>A0A7D9GXM9</accession>
<dbReference type="PROSITE" id="PS00086">
    <property type="entry name" value="CYTOCHROME_P450"/>
    <property type="match status" value="1"/>
</dbReference>
<protein>
    <submittedName>
        <fullName evidence="8">DEBR0S1_20912g1_1</fullName>
    </submittedName>
</protein>
<dbReference type="InterPro" id="IPR001128">
    <property type="entry name" value="Cyt_P450"/>
</dbReference>
<dbReference type="GO" id="GO:0020037">
    <property type="term" value="F:heme binding"/>
    <property type="evidence" value="ECO:0007669"/>
    <property type="project" value="InterPro"/>
</dbReference>
<dbReference type="GO" id="GO:0005506">
    <property type="term" value="F:iron ion binding"/>
    <property type="evidence" value="ECO:0007669"/>
    <property type="project" value="InterPro"/>
</dbReference>
<sequence>MLEELLQKESDHVKTFGIAGIVSLAIFYFLIYPLYLNPLCKVPGPKICALSKFWILYKSWSEQRNHYVDELHKEYGPIVRIGPNEVDISDSDYLNEVFIRDMEKSKFYSQFVNYNSHNTFSTIDKVGHRQSRKVTTRFYSKTHVCTDEVQDYIRGIMSKLLKIMDEYKTKPINAFILWSDMAMDAITIFSFGTKYYQSVLDDPFGIGKEIVMEFFTQSSSWFWDTQLPSLRKLAVPKSVDIAAQKCYDWIEAQFNKSLGGIGDSQQTLVNTVLGEKAQSSPKPVFDKGRAKSECFDHIAAGHNTTATTLSYVYFSLARNPEVQKKLIEELKQFNGGKYLAADDYNSQIYAQIENLPYLNAVVDETLRVYSAIPGQEPRVAPNGGMIWRGSKETPKCIIPQGTVITIQPWSIHRNKDVFTDPNHWNPDRWMIDNEEKLRVMHKNLIPFSAGARMCIGKNLALCEIKMNISNMMSRYRVKLQDNFDYDKYSYFADMYTSVPACGQMPLIYEPLLDPIESKE</sequence>
<keyword evidence="5 6" id="KW-0349">Heme</keyword>
<evidence type="ECO:0000256" key="4">
    <source>
        <dbReference type="ARBA" id="ARBA00023004"/>
    </source>
</evidence>
<dbReference type="SUPFAM" id="SSF48264">
    <property type="entry name" value="Cytochrome P450"/>
    <property type="match status" value="1"/>
</dbReference>
<dbReference type="GO" id="GO:0004497">
    <property type="term" value="F:monooxygenase activity"/>
    <property type="evidence" value="ECO:0007669"/>
    <property type="project" value="UniProtKB-KW"/>
</dbReference>
<evidence type="ECO:0000256" key="5">
    <source>
        <dbReference type="PIRSR" id="PIRSR602401-1"/>
    </source>
</evidence>
<evidence type="ECO:0000256" key="6">
    <source>
        <dbReference type="RuleBase" id="RU000461"/>
    </source>
</evidence>
<keyword evidence="7" id="KW-0812">Transmembrane</keyword>
<organism evidence="8 9">
    <name type="scientific">Dekkera bruxellensis</name>
    <name type="common">Brettanomyces custersii</name>
    <dbReference type="NCBI Taxonomy" id="5007"/>
    <lineage>
        <taxon>Eukaryota</taxon>
        <taxon>Fungi</taxon>
        <taxon>Dikarya</taxon>
        <taxon>Ascomycota</taxon>
        <taxon>Saccharomycotina</taxon>
        <taxon>Pichiomycetes</taxon>
        <taxon>Pichiales</taxon>
        <taxon>Pichiaceae</taxon>
        <taxon>Brettanomyces</taxon>
    </lineage>
</organism>
<keyword evidence="6" id="KW-0560">Oxidoreductase</keyword>
<gene>
    <name evidence="8" type="ORF">DEBR0S1_20912G</name>
</gene>
<dbReference type="Pfam" id="PF00067">
    <property type="entry name" value="p450"/>
    <property type="match status" value="1"/>
</dbReference>
<dbReference type="InterPro" id="IPR036396">
    <property type="entry name" value="Cyt_P450_sf"/>
</dbReference>
<dbReference type="InterPro" id="IPR050121">
    <property type="entry name" value="Cytochrome_P450_monoxygenase"/>
</dbReference>
<dbReference type="EMBL" id="CABFWN010000001">
    <property type="protein sequence ID" value="VUG16601.1"/>
    <property type="molecule type" value="Genomic_DNA"/>
</dbReference>
<keyword evidence="9" id="KW-1185">Reference proteome</keyword>
<evidence type="ECO:0000256" key="3">
    <source>
        <dbReference type="ARBA" id="ARBA00022723"/>
    </source>
</evidence>
<keyword evidence="3 5" id="KW-0479">Metal-binding</keyword>
<dbReference type="PRINTS" id="PR00463">
    <property type="entry name" value="EP450I"/>
</dbReference>
<dbReference type="PRINTS" id="PR00385">
    <property type="entry name" value="P450"/>
</dbReference>
<keyword evidence="7" id="KW-0472">Membrane</keyword>
<comment type="cofactor">
    <cofactor evidence="1 5">
        <name>heme</name>
        <dbReference type="ChEBI" id="CHEBI:30413"/>
    </cofactor>
</comment>
<reference evidence="8 9" key="1">
    <citation type="submission" date="2019-07" db="EMBL/GenBank/DDBJ databases">
        <authorList>
            <person name="Friedrich A."/>
            <person name="Schacherer J."/>
        </authorList>
    </citation>
    <scope>NUCLEOTIDE SEQUENCE [LARGE SCALE GENOMIC DNA]</scope>
</reference>
<evidence type="ECO:0000256" key="1">
    <source>
        <dbReference type="ARBA" id="ARBA00001971"/>
    </source>
</evidence>
<dbReference type="Proteomes" id="UP000478008">
    <property type="component" value="Unassembled WGS sequence"/>
</dbReference>
<evidence type="ECO:0000256" key="2">
    <source>
        <dbReference type="ARBA" id="ARBA00010617"/>
    </source>
</evidence>
<keyword evidence="7" id="KW-1133">Transmembrane helix</keyword>
<evidence type="ECO:0000256" key="7">
    <source>
        <dbReference type="SAM" id="Phobius"/>
    </source>
</evidence>
<dbReference type="PANTHER" id="PTHR24305">
    <property type="entry name" value="CYTOCHROME P450"/>
    <property type="match status" value="1"/>
</dbReference>
<dbReference type="GO" id="GO:0016705">
    <property type="term" value="F:oxidoreductase activity, acting on paired donors, with incorporation or reduction of molecular oxygen"/>
    <property type="evidence" value="ECO:0007669"/>
    <property type="project" value="InterPro"/>
</dbReference>
<dbReference type="PANTHER" id="PTHR24305:SF166">
    <property type="entry name" value="CYTOCHROME P450 12A4, MITOCHONDRIAL-RELATED"/>
    <property type="match status" value="1"/>
</dbReference>